<keyword evidence="7" id="KW-1133">Transmembrane helix</keyword>
<dbReference type="PROSITE" id="PS50902">
    <property type="entry name" value="FLAVODOXIN_LIKE"/>
    <property type="match status" value="1"/>
</dbReference>
<dbReference type="InterPro" id="IPR008254">
    <property type="entry name" value="Flavodoxin/NO_synth"/>
</dbReference>
<proteinExistence type="predicted"/>
<dbReference type="Pfam" id="PF00175">
    <property type="entry name" value="NAD_binding_1"/>
    <property type="match status" value="1"/>
</dbReference>
<keyword evidence="11" id="KW-1185">Reference proteome</keyword>
<keyword evidence="4" id="KW-0486">Methionine biosynthesis</keyword>
<evidence type="ECO:0000313" key="10">
    <source>
        <dbReference type="EMBL" id="MDG4716210.1"/>
    </source>
</evidence>
<evidence type="ECO:0000256" key="5">
    <source>
        <dbReference type="ARBA" id="ARBA00039088"/>
    </source>
</evidence>
<dbReference type="SUPFAM" id="SSF63380">
    <property type="entry name" value="Riboflavin synthase domain-like"/>
    <property type="match status" value="1"/>
</dbReference>
<evidence type="ECO:0000313" key="11">
    <source>
        <dbReference type="Proteomes" id="UP001529085"/>
    </source>
</evidence>
<dbReference type="InterPro" id="IPR039261">
    <property type="entry name" value="FNR_nucleotide-bd"/>
</dbReference>
<gene>
    <name evidence="10" type="ORF">P7122_10020</name>
</gene>
<dbReference type="InterPro" id="IPR017927">
    <property type="entry name" value="FAD-bd_FR_type"/>
</dbReference>
<name>A0ABT6G2E7_9FLAO</name>
<keyword evidence="3" id="KW-0949">S-adenosyl-L-methionine</keyword>
<feature type="transmembrane region" description="Helical" evidence="7">
    <location>
        <begin position="172"/>
        <end position="197"/>
    </location>
</feature>
<protein>
    <recommendedName>
        <fullName evidence="6">Methionine synthase reductase</fullName>
        <ecNumber evidence="5">1.16.1.8</ecNumber>
    </recommendedName>
</protein>
<feature type="transmembrane region" description="Helical" evidence="7">
    <location>
        <begin position="130"/>
        <end position="151"/>
    </location>
</feature>
<feature type="domain" description="Flavodoxin-like" evidence="8">
    <location>
        <begin position="342"/>
        <end position="481"/>
    </location>
</feature>
<evidence type="ECO:0000256" key="1">
    <source>
        <dbReference type="ARBA" id="ARBA00022605"/>
    </source>
</evidence>
<keyword evidence="1" id="KW-0028">Amino-acid biosynthesis</keyword>
<dbReference type="InterPro" id="IPR001094">
    <property type="entry name" value="Flavdoxin-like"/>
</dbReference>
<dbReference type="SUPFAM" id="SSF52343">
    <property type="entry name" value="Ferredoxin reductase-like, C-terminal NADP-linked domain"/>
    <property type="match status" value="1"/>
</dbReference>
<keyword evidence="7" id="KW-0472">Membrane</keyword>
<dbReference type="InterPro" id="IPR001433">
    <property type="entry name" value="OxRdtase_FAD/NAD-bd"/>
</dbReference>
<evidence type="ECO:0000259" key="9">
    <source>
        <dbReference type="PROSITE" id="PS51384"/>
    </source>
</evidence>
<reference evidence="10 11" key="1">
    <citation type="submission" date="2023-03" db="EMBL/GenBank/DDBJ databases">
        <title>Strain YYF002 represents a novel species in the genus Winogradskyella isolated from seawater.</title>
        <authorList>
            <person name="Fu Z.-Y."/>
        </authorList>
    </citation>
    <scope>NUCLEOTIDE SEQUENCE [LARGE SCALE GENOMIC DNA]</scope>
    <source>
        <strain evidence="10 11">YYF002</strain>
    </source>
</reference>
<organism evidence="10 11">
    <name type="scientific">Winogradskyella marincola</name>
    <dbReference type="NCBI Taxonomy" id="3037795"/>
    <lineage>
        <taxon>Bacteria</taxon>
        <taxon>Pseudomonadati</taxon>
        <taxon>Bacteroidota</taxon>
        <taxon>Flavobacteriia</taxon>
        <taxon>Flavobacteriales</taxon>
        <taxon>Flavobacteriaceae</taxon>
        <taxon>Winogradskyella</taxon>
    </lineage>
</organism>
<dbReference type="EC" id="1.16.1.8" evidence="5"/>
<dbReference type="PANTHER" id="PTHR19384:SF84">
    <property type="entry name" value="METHIONINE SYNTHASE REDUCTASE"/>
    <property type="match status" value="1"/>
</dbReference>
<feature type="transmembrane region" description="Helical" evidence="7">
    <location>
        <begin position="12"/>
        <end position="33"/>
    </location>
</feature>
<feature type="transmembrane region" description="Helical" evidence="7">
    <location>
        <begin position="297"/>
        <end position="322"/>
    </location>
</feature>
<keyword evidence="2" id="KW-0285">Flavoprotein</keyword>
<dbReference type="RefSeq" id="WP_278005659.1">
    <property type="nucleotide sequence ID" value="NZ_JARSBN010000005.1"/>
</dbReference>
<dbReference type="SUPFAM" id="SSF52218">
    <property type="entry name" value="Flavoproteins"/>
    <property type="match status" value="1"/>
</dbReference>
<dbReference type="PANTHER" id="PTHR19384">
    <property type="entry name" value="NITRIC OXIDE SYNTHASE-RELATED"/>
    <property type="match status" value="1"/>
</dbReference>
<dbReference type="InterPro" id="IPR005625">
    <property type="entry name" value="PepSY-ass_TM"/>
</dbReference>
<dbReference type="EMBL" id="JARSBN010000005">
    <property type="protein sequence ID" value="MDG4716210.1"/>
    <property type="molecule type" value="Genomic_DNA"/>
</dbReference>
<dbReference type="Pfam" id="PF03929">
    <property type="entry name" value="PepSY_TM"/>
    <property type="match status" value="1"/>
</dbReference>
<dbReference type="InterPro" id="IPR029039">
    <property type="entry name" value="Flavoprotein-like_sf"/>
</dbReference>
<dbReference type="Gene3D" id="3.40.50.360">
    <property type="match status" value="1"/>
</dbReference>
<dbReference type="Pfam" id="PF00258">
    <property type="entry name" value="Flavodoxin_1"/>
    <property type="match status" value="1"/>
</dbReference>
<dbReference type="InterPro" id="IPR017938">
    <property type="entry name" value="Riboflavin_synthase-like_b-brl"/>
</dbReference>
<dbReference type="PROSITE" id="PS51384">
    <property type="entry name" value="FAD_FR"/>
    <property type="match status" value="1"/>
</dbReference>
<dbReference type="PRINTS" id="PR00369">
    <property type="entry name" value="FLAVODOXIN"/>
</dbReference>
<comment type="caution">
    <text evidence="10">The sequence shown here is derived from an EMBL/GenBank/DDBJ whole genome shotgun (WGS) entry which is preliminary data.</text>
</comment>
<evidence type="ECO:0000256" key="7">
    <source>
        <dbReference type="SAM" id="Phobius"/>
    </source>
</evidence>
<feature type="domain" description="FAD-binding FR-type" evidence="9">
    <location>
        <begin position="496"/>
        <end position="593"/>
    </location>
</feature>
<evidence type="ECO:0000259" key="8">
    <source>
        <dbReference type="PROSITE" id="PS50902"/>
    </source>
</evidence>
<evidence type="ECO:0000256" key="3">
    <source>
        <dbReference type="ARBA" id="ARBA00022691"/>
    </source>
</evidence>
<evidence type="ECO:0000256" key="6">
    <source>
        <dbReference type="ARBA" id="ARBA00040659"/>
    </source>
</evidence>
<dbReference type="Proteomes" id="UP001529085">
    <property type="component" value="Unassembled WGS sequence"/>
</dbReference>
<evidence type="ECO:0000256" key="2">
    <source>
        <dbReference type="ARBA" id="ARBA00022630"/>
    </source>
</evidence>
<dbReference type="Gene3D" id="2.40.30.10">
    <property type="entry name" value="Translation factors"/>
    <property type="match status" value="1"/>
</dbReference>
<dbReference type="Gene3D" id="3.40.50.80">
    <property type="entry name" value="Nucleotide-binding domain of ferredoxin-NADP reductase (FNR) module"/>
    <property type="match status" value="1"/>
</dbReference>
<keyword evidence="7" id="KW-0812">Transmembrane</keyword>
<accession>A0ABT6G2E7</accession>
<evidence type="ECO:0000256" key="4">
    <source>
        <dbReference type="ARBA" id="ARBA00023167"/>
    </source>
</evidence>
<sequence length="732" mass="83302">MTISIWRYSHFALAISSFIFILLATVTGIILAFEPISNQLKPYAITNADDIKLSTVISVLQDEYDEIVSVEVDNNNFVKASVFTFEGDSETFYLDPNTGKKLGELEKKAPIFEFATNLHRSLFLKSTGRFLVGLFSFLLFLIAITGIQLIVKRQGGLRKFFSKVVKENFEQYYHVVLGRWFLVPIVIITLTGVYLSLEKFDMLPASKMEHIETVEKQSKEKLELSKFKIFNDTHLDELVTLDFPFSEDEEDYFILQTTSGEFYINQYTGNVLSEAKKPLVSQLSYWSLILHTGQGSIVWAVVLLLACFAILFFMYSGFAMSFKRLAKGSKVKNKFTKDTAEYIILIGSETGHTNKFAHQFYNALLDAGNTVYFSTLNQYHSYKEAKHIIIFTSTYGEGEAPRTAKSFEKLLPTIQQANSIKYSVVGFGSLMYPDYCKYAIEVDEWLYNHPNFEQNLPVFKINNQSFEAFKNWIIQWNEATNQDLKVVLTKPLVNRKKLKSFKVASNSGLNVDDTFLIELKAEKKLKFQSGDIVSFYPEDDNIERQYSVAKVDDSILLSIKKHEFGKCSTLLSQLTVGTTIKGKVNRNLDFHFPSYAKEVVMIANGTGIAPFLGMLNETNKDIKTHLFWGGRTKASLQLYASHIENATQKSYLDNFNVAYSQEQETKVYVQDSIKANETLISNALKNDGVIMICGSIAMQNRVLEVLNTITTTILNEPLSTFENNEQILMDCY</sequence>